<dbReference type="eggNOG" id="ENOG502THFV">
    <property type="taxonomic scope" value="Eukaryota"/>
</dbReference>
<protein>
    <submittedName>
        <fullName evidence="3">T20D4.11-like domain-containing protein</fullName>
    </submittedName>
</protein>
<dbReference type="GeneID" id="179277"/>
<proteinExistence type="evidence at protein level"/>
<dbReference type="RefSeq" id="NP_505323.1">
    <property type="nucleotide sequence ID" value="NM_072922.3"/>
</dbReference>
<dbReference type="AlphaFoldDB" id="O16759"/>
<keyword evidence="1" id="KW-0812">Transmembrane</keyword>
<name>O16759_CAEEL</name>
<dbReference type="ExpressionAtlas" id="O16759">
    <property type="expression patterns" value="baseline and differential"/>
</dbReference>
<dbReference type="UCSC" id="F59E11.7b">
    <property type="organism name" value="c. elegans"/>
</dbReference>
<keyword evidence="6" id="KW-1267">Proteomics identification</keyword>
<evidence type="ECO:0000313" key="3">
    <source>
        <dbReference type="EMBL" id="CCD72136.1"/>
    </source>
</evidence>
<dbReference type="FunCoup" id="O16759">
    <property type="interactions" value="319"/>
</dbReference>
<dbReference type="PANTHER" id="PTHR37429:SF2">
    <property type="entry name" value="DUF19 DOMAIN-CONTAINING PROTEIN"/>
    <property type="match status" value="1"/>
</dbReference>
<dbReference type="Proteomes" id="UP000001940">
    <property type="component" value="Chromosome V"/>
</dbReference>
<evidence type="ECO:0007829" key="6">
    <source>
        <dbReference type="PeptideAtlas" id="O16759"/>
    </source>
</evidence>
<evidence type="ECO:0000313" key="5">
    <source>
        <dbReference type="WormBase" id="F59E11.7a"/>
    </source>
</evidence>
<accession>O16759</accession>
<reference evidence="3 4" key="1">
    <citation type="journal article" date="1998" name="Science">
        <title>Genome sequence of the nematode C. elegans: a platform for investigating biology.</title>
        <authorList>
            <consortium name="The C. elegans sequencing consortium"/>
            <person name="Sulson J.E."/>
            <person name="Waterston R."/>
        </authorList>
    </citation>
    <scope>NUCLEOTIDE SEQUENCE [LARGE SCALE GENOMIC DNA]</scope>
    <source>
        <strain evidence="3 4">Bristol N2</strain>
    </source>
</reference>
<keyword evidence="1" id="KW-1133">Transmembrane helix</keyword>
<keyword evidence="1" id="KW-0472">Membrane</keyword>
<dbReference type="PeptideAtlas" id="O16759"/>
<sequence>MKPTTKNILIGLSIVITVILIVLLISFVVIYAMNVVERNEDHKKLGHCVPLIDSAIKLENSFNSTHGFLEKPTEYKALADQCDKAISCVGVVDSHVSADILHTFSSCQFYVFYNQDFADCANKLFDKRNEEKACLHTLFNDFHGTSKEKCLKWNDIQECIKTQISTICGDDMTRRYEKEAANLRSSICIGSVEKD</sequence>
<dbReference type="PhylomeDB" id="O16759"/>
<dbReference type="Pfam" id="PF01579">
    <property type="entry name" value="DUF19"/>
    <property type="match status" value="1"/>
</dbReference>
<dbReference type="InParanoid" id="O16759"/>
<keyword evidence="4" id="KW-1185">Reference proteome</keyword>
<dbReference type="Bgee" id="WBGene00019113">
    <property type="expression patterns" value="Expressed in larva and 2 other cell types or tissues"/>
</dbReference>
<evidence type="ECO:0000259" key="2">
    <source>
        <dbReference type="Pfam" id="PF01579"/>
    </source>
</evidence>
<dbReference type="SMR" id="O16759"/>
<dbReference type="OMA" id="QIGITCG"/>
<dbReference type="InterPro" id="IPR002542">
    <property type="entry name" value="T20D4.11-like_dom"/>
</dbReference>
<evidence type="ECO:0000313" key="4">
    <source>
        <dbReference type="Proteomes" id="UP000001940"/>
    </source>
</evidence>
<evidence type="ECO:0000256" key="1">
    <source>
        <dbReference type="SAM" id="Phobius"/>
    </source>
</evidence>
<feature type="domain" description="T20D4.11-like" evidence="2">
    <location>
        <begin position="40"/>
        <end position="186"/>
    </location>
</feature>
<dbReference type="AGR" id="WB:WBGene00019113"/>
<dbReference type="EMBL" id="BX284605">
    <property type="protein sequence ID" value="CCD72136.1"/>
    <property type="molecule type" value="Genomic_DNA"/>
</dbReference>
<dbReference type="HOGENOM" id="CLU_120142_0_0_1"/>
<feature type="transmembrane region" description="Helical" evidence="1">
    <location>
        <begin position="7"/>
        <end position="33"/>
    </location>
</feature>
<dbReference type="OrthoDB" id="5823049at2759"/>
<dbReference type="CTD" id="179277"/>
<dbReference type="PaxDb" id="6239-F59E11.7a"/>
<organism evidence="3 4">
    <name type="scientific">Caenorhabditis elegans</name>
    <dbReference type="NCBI Taxonomy" id="6239"/>
    <lineage>
        <taxon>Eukaryota</taxon>
        <taxon>Metazoa</taxon>
        <taxon>Ecdysozoa</taxon>
        <taxon>Nematoda</taxon>
        <taxon>Chromadorea</taxon>
        <taxon>Rhabditida</taxon>
        <taxon>Rhabditina</taxon>
        <taxon>Rhabditomorpha</taxon>
        <taxon>Rhabditoidea</taxon>
        <taxon>Rhabditidae</taxon>
        <taxon>Peloderinae</taxon>
        <taxon>Caenorhabditis</taxon>
    </lineage>
</organism>
<gene>
    <name evidence="3" type="ORF">CELE_F59E11.7</name>
    <name evidence="3 5" type="ORF">F59E11.7</name>
</gene>
<dbReference type="PANTHER" id="PTHR37429">
    <property type="entry name" value="PROTEIN CBG19148-RELATED"/>
    <property type="match status" value="1"/>
</dbReference>
<dbReference type="WormBase" id="F59E11.7a">
    <property type="protein sequence ID" value="CE28568"/>
    <property type="gene ID" value="WBGene00019113"/>
</dbReference>